<dbReference type="GO" id="GO:0050427">
    <property type="term" value="P:3'-phosphoadenosine 5'-phosphosulfate metabolic process"/>
    <property type="evidence" value="ECO:0007669"/>
    <property type="project" value="TreeGrafter"/>
</dbReference>
<dbReference type="InterPro" id="IPR020583">
    <property type="entry name" value="Inositol_monoP_metal-BS"/>
</dbReference>
<dbReference type="AlphaFoldDB" id="A0A9X3DYL5"/>
<feature type="binding site" evidence="9">
    <location>
        <begin position="90"/>
        <end position="93"/>
    </location>
    <ligand>
        <name>substrate</name>
    </ligand>
</feature>
<dbReference type="GO" id="GO:0008441">
    <property type="term" value="F:3'(2'),5'-bisphosphate nucleotidase activity"/>
    <property type="evidence" value="ECO:0007669"/>
    <property type="project" value="UniProtKB-UniRule"/>
</dbReference>
<dbReference type="GO" id="GO:0000287">
    <property type="term" value="F:magnesium ion binding"/>
    <property type="evidence" value="ECO:0007669"/>
    <property type="project" value="UniProtKB-UniRule"/>
</dbReference>
<dbReference type="Gene3D" id="3.40.190.80">
    <property type="match status" value="1"/>
</dbReference>
<feature type="binding site" evidence="10">
    <location>
        <position position="218"/>
    </location>
    <ligand>
        <name>Mg(2+)</name>
        <dbReference type="ChEBI" id="CHEBI:18420"/>
        <label>1</label>
        <note>catalytic</note>
    </ligand>
</feature>
<dbReference type="EMBL" id="JAPKNK010000001">
    <property type="protein sequence ID" value="MCX5568290.1"/>
    <property type="molecule type" value="Genomic_DNA"/>
</dbReference>
<organism evidence="11 12">
    <name type="scientific">Kaistia nematophila</name>
    <dbReference type="NCBI Taxonomy" id="2994654"/>
    <lineage>
        <taxon>Bacteria</taxon>
        <taxon>Pseudomonadati</taxon>
        <taxon>Pseudomonadota</taxon>
        <taxon>Alphaproteobacteria</taxon>
        <taxon>Hyphomicrobiales</taxon>
        <taxon>Kaistiaceae</taxon>
        <taxon>Kaistia</taxon>
    </lineage>
</organism>
<gene>
    <name evidence="9 11" type="primary">cysQ</name>
    <name evidence="11" type="ORF">OSH07_03690</name>
</gene>
<keyword evidence="12" id="KW-1185">Reference proteome</keyword>
<keyword evidence="6 9" id="KW-0378">Hydrolase</keyword>
<dbReference type="Proteomes" id="UP001144805">
    <property type="component" value="Unassembled WGS sequence"/>
</dbReference>
<protein>
    <recommendedName>
        <fullName evidence="9">3'(2'),5'-bisphosphate nucleotidase CysQ</fullName>
        <ecNumber evidence="9">3.1.3.7</ecNumber>
    </recommendedName>
    <alternativeName>
        <fullName evidence="9">3'(2'),5-bisphosphonucleoside 3'(2')-phosphohydrolase</fullName>
    </alternativeName>
    <alternativeName>
        <fullName evidence="9">3'-phosphoadenosine 5'-phosphate phosphatase</fullName>
        <shortName evidence="9">PAP phosphatase</shortName>
    </alternativeName>
</protein>
<dbReference type="EC" id="3.1.3.7" evidence="9"/>
<dbReference type="PANTHER" id="PTHR43028">
    <property type="entry name" value="3'(2'),5'-BISPHOSPHATE NUCLEOTIDASE 1"/>
    <property type="match status" value="1"/>
</dbReference>
<evidence type="ECO:0000256" key="8">
    <source>
        <dbReference type="ARBA" id="ARBA00023136"/>
    </source>
</evidence>
<keyword evidence="4 9" id="KW-0997">Cell inner membrane</keyword>
<feature type="binding site" evidence="10">
    <location>
        <position position="69"/>
    </location>
    <ligand>
        <name>Mg(2+)</name>
        <dbReference type="ChEBI" id="CHEBI:18420"/>
        <label>1</label>
        <note>catalytic</note>
    </ligand>
</feature>
<accession>A0A9X3DYL5</accession>
<feature type="binding site" evidence="9">
    <location>
        <position position="69"/>
    </location>
    <ligand>
        <name>substrate</name>
    </ligand>
</feature>
<dbReference type="GO" id="GO:0046854">
    <property type="term" value="P:phosphatidylinositol phosphate biosynthetic process"/>
    <property type="evidence" value="ECO:0007669"/>
    <property type="project" value="InterPro"/>
</dbReference>
<reference evidence="11" key="1">
    <citation type="submission" date="2022-11" db="EMBL/GenBank/DDBJ databases">
        <title>Biodiversity and phylogenetic relationships of bacteria.</title>
        <authorList>
            <person name="Machado R.A.R."/>
            <person name="Bhat A."/>
            <person name="Loulou A."/>
            <person name="Kallel S."/>
        </authorList>
    </citation>
    <scope>NUCLEOTIDE SEQUENCE</scope>
    <source>
        <strain evidence="11">K-TC2</strain>
    </source>
</reference>
<evidence type="ECO:0000256" key="6">
    <source>
        <dbReference type="ARBA" id="ARBA00022801"/>
    </source>
</evidence>
<proteinExistence type="inferred from homology"/>
<dbReference type="GO" id="GO:0000103">
    <property type="term" value="P:sulfate assimilation"/>
    <property type="evidence" value="ECO:0007669"/>
    <property type="project" value="TreeGrafter"/>
</dbReference>
<comment type="subcellular location">
    <subcellularLocation>
        <location evidence="9">Cell inner membrane</location>
        <topology evidence="9">Peripheral membrane protein</topology>
        <orientation evidence="9">Cytoplasmic side</orientation>
    </subcellularLocation>
</comment>
<keyword evidence="7 9" id="KW-0460">Magnesium</keyword>
<feature type="binding site" evidence="9">
    <location>
        <position position="91"/>
    </location>
    <ligand>
        <name>Mg(2+)</name>
        <dbReference type="ChEBI" id="CHEBI:18420"/>
        <label>2</label>
    </ligand>
</feature>
<evidence type="ECO:0000256" key="3">
    <source>
        <dbReference type="ARBA" id="ARBA00022475"/>
    </source>
</evidence>
<evidence type="ECO:0000256" key="2">
    <source>
        <dbReference type="ARBA" id="ARBA00005289"/>
    </source>
</evidence>
<comment type="cofactor">
    <cofactor evidence="9 10">
        <name>Mg(2+)</name>
        <dbReference type="ChEBI" id="CHEBI:18420"/>
    </cofactor>
</comment>
<evidence type="ECO:0000256" key="7">
    <source>
        <dbReference type="ARBA" id="ARBA00022842"/>
    </source>
</evidence>
<feature type="binding site" evidence="9">
    <location>
        <position position="218"/>
    </location>
    <ligand>
        <name>Mg(2+)</name>
        <dbReference type="ChEBI" id="CHEBI:18420"/>
        <label>2</label>
    </ligand>
</feature>
<dbReference type="PRINTS" id="PR00377">
    <property type="entry name" value="IMPHPHTASES"/>
</dbReference>
<sequence>MPLLDDALYEALIATTLAAGRVVMQVYDGAFAVAVKGDASPVTEADREAEMVILADLARLMPEIPVVAEESCAEGRIPTVGGTFFLVDPVDGTREFISRNGDFTVNIGLVQDGEPVLGLVYAPARGDLYAGRAGRGAEHFSVVDFEIASRRVIRVSDPAASPPRILASRSHRTPETDDFIARFPGASLVSAGSSLKFCLMAAGEADLYPRMGPTMQWDTAAGDAVLRAAGGSVETIDGAPLGYGPGPGEGVSAYANPWFVARGALEIL</sequence>
<dbReference type="PROSITE" id="PS00629">
    <property type="entry name" value="IMP_1"/>
    <property type="match status" value="1"/>
</dbReference>
<evidence type="ECO:0000256" key="9">
    <source>
        <dbReference type="HAMAP-Rule" id="MF_02095"/>
    </source>
</evidence>
<comment type="similarity">
    <text evidence="2 9">Belongs to the inositol monophosphatase superfamily. CysQ family.</text>
</comment>
<dbReference type="InterPro" id="IPR000760">
    <property type="entry name" value="Inositol_monophosphatase-like"/>
</dbReference>
<dbReference type="Pfam" id="PF00459">
    <property type="entry name" value="Inositol_P"/>
    <property type="match status" value="1"/>
</dbReference>
<feature type="binding site" evidence="9">
    <location>
        <position position="90"/>
    </location>
    <ligand>
        <name>Mg(2+)</name>
        <dbReference type="ChEBI" id="CHEBI:18420"/>
        <label>1</label>
    </ligand>
</feature>
<dbReference type="InterPro" id="IPR050725">
    <property type="entry name" value="CysQ/Inositol_MonoPase"/>
</dbReference>
<evidence type="ECO:0000256" key="1">
    <source>
        <dbReference type="ARBA" id="ARBA00001625"/>
    </source>
</evidence>
<comment type="function">
    <text evidence="9">Converts adenosine-3',5'-bisphosphate (PAP) to AMP.</text>
</comment>
<dbReference type="GO" id="GO:0005886">
    <property type="term" value="C:plasma membrane"/>
    <property type="evidence" value="ECO:0007669"/>
    <property type="project" value="UniProtKB-SubCell"/>
</dbReference>
<dbReference type="Gene3D" id="3.30.540.10">
    <property type="entry name" value="Fructose-1,6-Bisphosphatase, subunit A, domain 1"/>
    <property type="match status" value="1"/>
</dbReference>
<dbReference type="PROSITE" id="PS00630">
    <property type="entry name" value="IMP_2"/>
    <property type="match status" value="1"/>
</dbReference>
<dbReference type="InterPro" id="IPR020550">
    <property type="entry name" value="Inositol_monophosphatase_CS"/>
</dbReference>
<evidence type="ECO:0000256" key="10">
    <source>
        <dbReference type="PIRSR" id="PIRSR600760-2"/>
    </source>
</evidence>
<dbReference type="CDD" id="cd01638">
    <property type="entry name" value="CysQ"/>
    <property type="match status" value="1"/>
</dbReference>
<keyword evidence="3 9" id="KW-1003">Cell membrane</keyword>
<dbReference type="InterPro" id="IPR006240">
    <property type="entry name" value="CysQ"/>
</dbReference>
<comment type="catalytic activity">
    <reaction evidence="1 9">
        <text>adenosine 3',5'-bisphosphate + H2O = AMP + phosphate</text>
        <dbReference type="Rhea" id="RHEA:10040"/>
        <dbReference type="ChEBI" id="CHEBI:15377"/>
        <dbReference type="ChEBI" id="CHEBI:43474"/>
        <dbReference type="ChEBI" id="CHEBI:58343"/>
        <dbReference type="ChEBI" id="CHEBI:456215"/>
        <dbReference type="EC" id="3.1.3.7"/>
    </reaction>
</comment>
<evidence type="ECO:0000256" key="5">
    <source>
        <dbReference type="ARBA" id="ARBA00022723"/>
    </source>
</evidence>
<evidence type="ECO:0000256" key="4">
    <source>
        <dbReference type="ARBA" id="ARBA00022519"/>
    </source>
</evidence>
<dbReference type="RefSeq" id="WP_266337240.1">
    <property type="nucleotide sequence ID" value="NZ_JAPKNK010000001.1"/>
</dbReference>
<dbReference type="SUPFAM" id="SSF56655">
    <property type="entry name" value="Carbohydrate phosphatase"/>
    <property type="match status" value="1"/>
</dbReference>
<dbReference type="NCBIfam" id="TIGR01331">
    <property type="entry name" value="bisphos_cysQ"/>
    <property type="match status" value="1"/>
</dbReference>
<feature type="binding site" evidence="10">
    <location>
        <position position="88"/>
    </location>
    <ligand>
        <name>Mg(2+)</name>
        <dbReference type="ChEBI" id="CHEBI:18420"/>
        <label>1</label>
        <note>catalytic</note>
    </ligand>
</feature>
<evidence type="ECO:0000313" key="12">
    <source>
        <dbReference type="Proteomes" id="UP001144805"/>
    </source>
</evidence>
<dbReference type="HAMAP" id="MF_02095">
    <property type="entry name" value="CysQ"/>
    <property type="match status" value="1"/>
</dbReference>
<feature type="binding site" evidence="9">
    <location>
        <position position="88"/>
    </location>
    <ligand>
        <name>Mg(2+)</name>
        <dbReference type="ChEBI" id="CHEBI:18420"/>
        <label>2</label>
    </ligand>
</feature>
<feature type="binding site" evidence="10">
    <location>
        <position position="91"/>
    </location>
    <ligand>
        <name>Mg(2+)</name>
        <dbReference type="ChEBI" id="CHEBI:18420"/>
        <label>1</label>
        <note>catalytic</note>
    </ligand>
</feature>
<evidence type="ECO:0000313" key="11">
    <source>
        <dbReference type="EMBL" id="MCX5568290.1"/>
    </source>
</evidence>
<feature type="binding site" evidence="9">
    <location>
        <position position="69"/>
    </location>
    <ligand>
        <name>Mg(2+)</name>
        <dbReference type="ChEBI" id="CHEBI:18420"/>
        <label>1</label>
    </ligand>
</feature>
<keyword evidence="5 9" id="KW-0479">Metal-binding</keyword>
<feature type="binding site" evidence="9">
    <location>
        <position position="88"/>
    </location>
    <ligand>
        <name>Mg(2+)</name>
        <dbReference type="ChEBI" id="CHEBI:18420"/>
        <label>1</label>
    </ligand>
</feature>
<name>A0A9X3DYL5_9HYPH</name>
<dbReference type="PANTHER" id="PTHR43028:SF5">
    <property type="entry name" value="3'(2'),5'-BISPHOSPHATE NUCLEOTIDASE 1"/>
    <property type="match status" value="1"/>
</dbReference>
<feature type="binding site" evidence="9">
    <location>
        <position position="218"/>
    </location>
    <ligand>
        <name>substrate</name>
    </ligand>
</feature>
<keyword evidence="8 9" id="KW-0472">Membrane</keyword>
<comment type="caution">
    <text evidence="11">The sequence shown here is derived from an EMBL/GenBank/DDBJ whole genome shotgun (WGS) entry which is preliminary data.</text>
</comment>